<comment type="function">
    <text evidence="10">Catalyzes the attachment of proline to tRNA(Pro) in a two-step reaction: proline is first activated by ATP to form Pro-AMP and then transferred to the acceptor end of tRNA(Pro). As ProRS can inadvertently accommodate and process non-cognate amino acids such as alanine and cysteine, to avoid such errors it has two additional distinct editing activities against alanine. One activity is designated as 'pretransfer' editing and involves the tRNA(Pro)-independent hydrolysis of activated Ala-AMP. The other activity is designated 'posttransfer' editing and involves deacylation of mischarged Ala-tRNA(Pro). The misacylated Cys-tRNA(Pro) is not edited by ProRS.</text>
</comment>
<dbReference type="Gene3D" id="3.40.50.800">
    <property type="entry name" value="Anticodon-binding domain"/>
    <property type="match status" value="1"/>
</dbReference>
<comment type="domain">
    <text evidence="10">Consists of three domains: the N-terminal catalytic domain, the editing domain and the C-terminal anticodon-binding domain.</text>
</comment>
<feature type="domain" description="Aminoacyl-transfer RNA synthetases class-II family profile" evidence="11">
    <location>
        <begin position="38"/>
        <end position="470"/>
    </location>
</feature>
<keyword evidence="3 10" id="KW-0963">Cytoplasm</keyword>
<dbReference type="CDD" id="cd04334">
    <property type="entry name" value="ProRS-INS"/>
    <property type="match status" value="1"/>
</dbReference>
<dbReference type="SUPFAM" id="SSF55681">
    <property type="entry name" value="Class II aaRS and biotin synthetases"/>
    <property type="match status" value="1"/>
</dbReference>
<keyword evidence="7 10" id="KW-0648">Protein biosynthesis</keyword>
<dbReference type="InterPro" id="IPR004154">
    <property type="entry name" value="Anticodon-bd"/>
</dbReference>
<dbReference type="InterPro" id="IPR045864">
    <property type="entry name" value="aa-tRNA-synth_II/BPL/LPL"/>
</dbReference>
<dbReference type="InterPro" id="IPR006195">
    <property type="entry name" value="aa-tRNA-synth_II"/>
</dbReference>
<evidence type="ECO:0000256" key="6">
    <source>
        <dbReference type="ARBA" id="ARBA00022840"/>
    </source>
</evidence>
<sequence length="574" mass="62844">MRTSQYLLSTLKETPSDAEVISHQLMLRAGMIRKLASGLYNWLPTGLRVLKKVENIVREEMNRAGAVEVSMPVVQPAELWQESGRWEQYGPELCRLTDRHDRPFVLGPTHEEVITHLVRYEVSSYKQLPLNLYQIQTKFRDEVRPRFGVMRGREFLMKDAYSFHIDKASLVETYGKMHAAYCAAFSRMGLDFRPVQADTGSIGGTGSHEFQVLAESGEDLIAFSTASDYAANIEMAEAMAPAGARPAASAALTTVDTPNVHTIDEVCAFFNVDAKQVAKTLLVLGDADEQGQQAVVALVLRGDHELNDVKAEKLAGIAQPLTFASDEQIKAAAGCDAGSIGPVGFAGRIVVDRSAAHLADFICGANVTGKHLTGANWDRDIAAYEIADIRNVVEGDPSPCGQGTLLLKRGIEVGHIFQLGTKYSEAMKATVLNEAGKATIMEMGCYGIGVSRVVAAAIEQNYDDAGIIWPDAIAPFEVAIIPMNMHKSHRVAELAERFYSELKAAGVDVLFDDRKERPGVMFADMELIGIPHAIIIGERGIDNGVVEYKQRRSGEKSEVAIDEIVRHVQSQLQR</sequence>
<keyword evidence="6 10" id="KW-0067">ATP-binding</keyword>
<comment type="subunit">
    <text evidence="2 10">Homodimer.</text>
</comment>
<comment type="subcellular location">
    <subcellularLocation>
        <location evidence="1 10">Cytoplasm</location>
    </subcellularLocation>
</comment>
<evidence type="ECO:0000313" key="12">
    <source>
        <dbReference type="EMBL" id="MFC3914912.1"/>
    </source>
</evidence>
<dbReference type="InterPro" id="IPR023717">
    <property type="entry name" value="Pro-tRNA-Synthase_IIa_type1"/>
</dbReference>
<name>A0ABV8CSK6_9GAMM</name>
<evidence type="ECO:0000256" key="4">
    <source>
        <dbReference type="ARBA" id="ARBA00022598"/>
    </source>
</evidence>
<dbReference type="PRINTS" id="PR01046">
    <property type="entry name" value="TRNASYNTHPRO"/>
</dbReference>
<dbReference type="EC" id="6.1.1.15" evidence="10"/>
<dbReference type="Pfam" id="PF03129">
    <property type="entry name" value="HGTP_anticodon"/>
    <property type="match status" value="1"/>
</dbReference>
<evidence type="ECO:0000256" key="8">
    <source>
        <dbReference type="ARBA" id="ARBA00023146"/>
    </source>
</evidence>
<protein>
    <recommendedName>
        <fullName evidence="10">Proline--tRNA ligase</fullName>
        <ecNumber evidence="10">6.1.1.15</ecNumber>
    </recommendedName>
    <alternativeName>
        <fullName evidence="10">Prolyl-tRNA synthetase</fullName>
        <shortName evidence="10">ProRS</shortName>
    </alternativeName>
</protein>
<dbReference type="Pfam" id="PF00587">
    <property type="entry name" value="tRNA-synt_2b"/>
    <property type="match status" value="1"/>
</dbReference>
<dbReference type="HAMAP" id="MF_01569">
    <property type="entry name" value="Pro_tRNA_synth_type1"/>
    <property type="match status" value="1"/>
</dbReference>
<reference evidence="13" key="1">
    <citation type="journal article" date="2019" name="Int. J. Syst. Evol. Microbiol.">
        <title>The Global Catalogue of Microorganisms (GCM) 10K type strain sequencing project: providing services to taxonomists for standard genome sequencing and annotation.</title>
        <authorList>
            <consortium name="The Broad Institute Genomics Platform"/>
            <consortium name="The Broad Institute Genome Sequencing Center for Infectious Disease"/>
            <person name="Wu L."/>
            <person name="Ma J."/>
        </authorList>
    </citation>
    <scope>NUCLEOTIDE SEQUENCE [LARGE SCALE GENOMIC DNA]</scope>
    <source>
        <strain evidence="13">CCUG 54939</strain>
    </source>
</reference>
<dbReference type="PANTHER" id="PTHR42753">
    <property type="entry name" value="MITOCHONDRIAL RIBOSOME PROTEIN L39/PROLYL-TRNA LIGASE FAMILY MEMBER"/>
    <property type="match status" value="1"/>
</dbReference>
<evidence type="ECO:0000256" key="3">
    <source>
        <dbReference type="ARBA" id="ARBA00022490"/>
    </source>
</evidence>
<dbReference type="PROSITE" id="PS50862">
    <property type="entry name" value="AA_TRNA_LIGASE_II"/>
    <property type="match status" value="1"/>
</dbReference>
<proteinExistence type="inferred from homology"/>
<evidence type="ECO:0000256" key="9">
    <source>
        <dbReference type="ARBA" id="ARBA00047671"/>
    </source>
</evidence>
<dbReference type="InterPro" id="IPR033730">
    <property type="entry name" value="ProRS_core_prok"/>
</dbReference>
<dbReference type="EMBL" id="JBHSAF010000015">
    <property type="protein sequence ID" value="MFC3914912.1"/>
    <property type="molecule type" value="Genomic_DNA"/>
</dbReference>
<dbReference type="CDD" id="cd00861">
    <property type="entry name" value="ProRS_anticodon_short"/>
    <property type="match status" value="1"/>
</dbReference>
<dbReference type="Proteomes" id="UP001595692">
    <property type="component" value="Unassembled WGS sequence"/>
</dbReference>
<comment type="similarity">
    <text evidence="10">Belongs to the class-II aminoacyl-tRNA synthetase family. ProS type 1 subfamily.</text>
</comment>
<dbReference type="InterPro" id="IPR036754">
    <property type="entry name" value="YbaK/aa-tRNA-synt-asso_dom_sf"/>
</dbReference>
<keyword evidence="5 10" id="KW-0547">Nucleotide-binding</keyword>
<keyword evidence="8 10" id="KW-0030">Aminoacyl-tRNA synthetase</keyword>
<dbReference type="Pfam" id="PF04073">
    <property type="entry name" value="tRNA_edit"/>
    <property type="match status" value="1"/>
</dbReference>
<dbReference type="InterPro" id="IPR050062">
    <property type="entry name" value="Pro-tRNA_synthetase"/>
</dbReference>
<dbReference type="NCBIfam" id="NF006625">
    <property type="entry name" value="PRK09194.1"/>
    <property type="match status" value="1"/>
</dbReference>
<comment type="caution">
    <text evidence="12">The sequence shown here is derived from an EMBL/GenBank/DDBJ whole genome shotgun (WGS) entry which is preliminary data.</text>
</comment>
<dbReference type="InterPro" id="IPR004500">
    <property type="entry name" value="Pro-tRNA-synth_IIa_bac-type"/>
</dbReference>
<evidence type="ECO:0000313" key="13">
    <source>
        <dbReference type="Proteomes" id="UP001595692"/>
    </source>
</evidence>
<evidence type="ECO:0000256" key="1">
    <source>
        <dbReference type="ARBA" id="ARBA00004496"/>
    </source>
</evidence>
<dbReference type="SUPFAM" id="SSF52954">
    <property type="entry name" value="Class II aaRS ABD-related"/>
    <property type="match status" value="1"/>
</dbReference>
<dbReference type="SUPFAM" id="SSF55826">
    <property type="entry name" value="YbaK/ProRS associated domain"/>
    <property type="match status" value="1"/>
</dbReference>
<evidence type="ECO:0000256" key="2">
    <source>
        <dbReference type="ARBA" id="ARBA00011738"/>
    </source>
</evidence>
<keyword evidence="4 10" id="KW-0436">Ligase</keyword>
<dbReference type="InterPro" id="IPR002314">
    <property type="entry name" value="aa-tRNA-synt_IIb"/>
</dbReference>
<dbReference type="CDD" id="cd00779">
    <property type="entry name" value="ProRS_core_prok"/>
    <property type="match status" value="1"/>
</dbReference>
<evidence type="ECO:0000259" key="11">
    <source>
        <dbReference type="PROSITE" id="PS50862"/>
    </source>
</evidence>
<dbReference type="PANTHER" id="PTHR42753:SF2">
    <property type="entry name" value="PROLINE--TRNA LIGASE"/>
    <property type="match status" value="1"/>
</dbReference>
<dbReference type="NCBIfam" id="TIGR00409">
    <property type="entry name" value="proS_fam_II"/>
    <property type="match status" value="1"/>
</dbReference>
<dbReference type="InterPro" id="IPR002316">
    <property type="entry name" value="Pro-tRNA-ligase_IIa"/>
</dbReference>
<keyword evidence="13" id="KW-1185">Reference proteome</keyword>
<evidence type="ECO:0000256" key="7">
    <source>
        <dbReference type="ARBA" id="ARBA00022917"/>
    </source>
</evidence>
<dbReference type="InterPro" id="IPR007214">
    <property type="entry name" value="YbaK/aa-tRNA-synth-assoc-dom"/>
</dbReference>
<organism evidence="12 13">
    <name type="scientific">Pseudaeromonas sharmana</name>
    <dbReference type="NCBI Taxonomy" id="328412"/>
    <lineage>
        <taxon>Bacteria</taxon>
        <taxon>Pseudomonadati</taxon>
        <taxon>Pseudomonadota</taxon>
        <taxon>Gammaproteobacteria</taxon>
        <taxon>Aeromonadales</taxon>
        <taxon>Aeromonadaceae</taxon>
        <taxon>Pseudaeromonas</taxon>
    </lineage>
</organism>
<dbReference type="Gene3D" id="3.90.960.10">
    <property type="entry name" value="YbaK/aminoacyl-tRNA synthetase-associated domain"/>
    <property type="match status" value="1"/>
</dbReference>
<comment type="catalytic activity">
    <reaction evidence="9 10">
        <text>tRNA(Pro) + L-proline + ATP = L-prolyl-tRNA(Pro) + AMP + diphosphate</text>
        <dbReference type="Rhea" id="RHEA:14305"/>
        <dbReference type="Rhea" id="RHEA-COMP:9700"/>
        <dbReference type="Rhea" id="RHEA-COMP:9702"/>
        <dbReference type="ChEBI" id="CHEBI:30616"/>
        <dbReference type="ChEBI" id="CHEBI:33019"/>
        <dbReference type="ChEBI" id="CHEBI:60039"/>
        <dbReference type="ChEBI" id="CHEBI:78442"/>
        <dbReference type="ChEBI" id="CHEBI:78532"/>
        <dbReference type="ChEBI" id="CHEBI:456215"/>
        <dbReference type="EC" id="6.1.1.15"/>
    </reaction>
</comment>
<dbReference type="Gene3D" id="3.30.930.10">
    <property type="entry name" value="Bira Bifunctional Protein, Domain 2"/>
    <property type="match status" value="2"/>
</dbReference>
<dbReference type="RefSeq" id="WP_377154780.1">
    <property type="nucleotide sequence ID" value="NZ_JBHSAF010000015.1"/>
</dbReference>
<evidence type="ECO:0000256" key="5">
    <source>
        <dbReference type="ARBA" id="ARBA00022741"/>
    </source>
</evidence>
<dbReference type="InterPro" id="IPR036621">
    <property type="entry name" value="Anticodon-bd_dom_sf"/>
</dbReference>
<dbReference type="GO" id="GO:0004827">
    <property type="term" value="F:proline-tRNA ligase activity"/>
    <property type="evidence" value="ECO:0007669"/>
    <property type="project" value="UniProtKB-EC"/>
</dbReference>
<dbReference type="PIRSF" id="PIRSF001535">
    <property type="entry name" value="ProRS_1"/>
    <property type="match status" value="1"/>
</dbReference>
<accession>A0ABV8CSK6</accession>
<gene>
    <name evidence="10" type="primary">proS</name>
    <name evidence="12" type="ORF">ACFOSS_15790</name>
</gene>
<dbReference type="InterPro" id="IPR044140">
    <property type="entry name" value="ProRS_anticodon_short"/>
</dbReference>
<evidence type="ECO:0000256" key="10">
    <source>
        <dbReference type="HAMAP-Rule" id="MF_01569"/>
    </source>
</evidence>